<keyword evidence="5 7" id="KW-1133">Transmembrane helix</keyword>
<evidence type="ECO:0000256" key="4">
    <source>
        <dbReference type="ARBA" id="ARBA00022692"/>
    </source>
</evidence>
<protein>
    <submittedName>
        <fullName evidence="9">ABC transporter permease</fullName>
    </submittedName>
</protein>
<reference evidence="10" key="1">
    <citation type="journal article" date="2019" name="Int. J. Syst. Evol. Microbiol.">
        <title>The Global Catalogue of Microorganisms (GCM) 10K type strain sequencing project: providing services to taxonomists for standard genome sequencing and annotation.</title>
        <authorList>
            <consortium name="The Broad Institute Genomics Platform"/>
            <consortium name="The Broad Institute Genome Sequencing Center for Infectious Disease"/>
            <person name="Wu L."/>
            <person name="Ma J."/>
        </authorList>
    </citation>
    <scope>NUCLEOTIDE SEQUENCE [LARGE SCALE GENOMIC DNA]</scope>
    <source>
        <strain evidence="10">JCM 17130</strain>
    </source>
</reference>
<dbReference type="EMBL" id="JBHUEE010000004">
    <property type="protein sequence ID" value="MFD1717968.1"/>
    <property type="molecule type" value="Genomic_DNA"/>
</dbReference>
<dbReference type="PROSITE" id="PS50928">
    <property type="entry name" value="ABC_TM1"/>
    <property type="match status" value="1"/>
</dbReference>
<evidence type="ECO:0000259" key="8">
    <source>
        <dbReference type="PROSITE" id="PS50928"/>
    </source>
</evidence>
<comment type="caution">
    <text evidence="9">The sequence shown here is derived from an EMBL/GenBank/DDBJ whole genome shotgun (WGS) entry which is preliminary data.</text>
</comment>
<dbReference type="PANTHER" id="PTHR30151">
    <property type="entry name" value="ALKANE SULFONATE ABC TRANSPORTER-RELATED, MEMBRANE SUBUNIT"/>
    <property type="match status" value="1"/>
</dbReference>
<feature type="transmembrane region" description="Helical" evidence="7">
    <location>
        <begin position="236"/>
        <end position="256"/>
    </location>
</feature>
<dbReference type="InterPro" id="IPR000515">
    <property type="entry name" value="MetI-like"/>
</dbReference>
<evidence type="ECO:0000313" key="9">
    <source>
        <dbReference type="EMBL" id="MFD1717968.1"/>
    </source>
</evidence>
<evidence type="ECO:0000256" key="3">
    <source>
        <dbReference type="ARBA" id="ARBA00022475"/>
    </source>
</evidence>
<keyword evidence="6 7" id="KW-0472">Membrane</keyword>
<dbReference type="Gene3D" id="1.10.3720.10">
    <property type="entry name" value="MetI-like"/>
    <property type="match status" value="1"/>
</dbReference>
<dbReference type="PANTHER" id="PTHR30151:SF0">
    <property type="entry name" value="ABC TRANSPORTER PERMEASE PROTEIN MJ0413-RELATED"/>
    <property type="match status" value="1"/>
</dbReference>
<keyword evidence="10" id="KW-1185">Reference proteome</keyword>
<feature type="transmembrane region" description="Helical" evidence="7">
    <location>
        <begin position="20"/>
        <end position="41"/>
    </location>
</feature>
<dbReference type="InterPro" id="IPR035906">
    <property type="entry name" value="MetI-like_sf"/>
</dbReference>
<dbReference type="RefSeq" id="WP_388005324.1">
    <property type="nucleotide sequence ID" value="NZ_JBHUEE010000004.1"/>
</dbReference>
<evidence type="ECO:0000256" key="7">
    <source>
        <dbReference type="RuleBase" id="RU363032"/>
    </source>
</evidence>
<evidence type="ECO:0000313" key="10">
    <source>
        <dbReference type="Proteomes" id="UP001597277"/>
    </source>
</evidence>
<feature type="transmembrane region" description="Helical" evidence="7">
    <location>
        <begin position="122"/>
        <end position="151"/>
    </location>
</feature>
<organism evidence="9 10">
    <name type="scientific">Georgenia deserti</name>
    <dbReference type="NCBI Taxonomy" id="2093781"/>
    <lineage>
        <taxon>Bacteria</taxon>
        <taxon>Bacillati</taxon>
        <taxon>Actinomycetota</taxon>
        <taxon>Actinomycetes</taxon>
        <taxon>Micrococcales</taxon>
        <taxon>Bogoriellaceae</taxon>
        <taxon>Georgenia</taxon>
    </lineage>
</organism>
<name>A0ABW4L3A3_9MICO</name>
<gene>
    <name evidence="9" type="ORF">ACFSE6_08985</name>
</gene>
<sequence>MTSTSATSVGTVRRPRRGSLLRRVVMILGLPVVLVTIWWFASADSQSFFAPPLRTIVEAFPATWFEGRLTSDVLPSVLRLLAGYVSALVVGIALGVAIGLSPRLRAVCEPPLEFFRAIPPPVMIPILMLFLGIGTSMKVVVIATGCLWPILLNTIEGVRGLDEILRDTSAIYRLRRRTVLRSLVLRGASPQIVTGARQALSVGIILMVISEMFAANNGLGFTIVQFQRSFALPQMWTGIVLLGVVGVVLSVVFRAVERPVLAWYHGLRQSQRGGT</sequence>
<keyword evidence="2 7" id="KW-0813">Transport</keyword>
<comment type="subcellular location">
    <subcellularLocation>
        <location evidence="1 7">Cell membrane</location>
        <topology evidence="1 7">Multi-pass membrane protein</topology>
    </subcellularLocation>
</comment>
<feature type="domain" description="ABC transmembrane type-1" evidence="8">
    <location>
        <begin position="73"/>
        <end position="257"/>
    </location>
</feature>
<proteinExistence type="inferred from homology"/>
<accession>A0ABW4L3A3</accession>
<dbReference type="SUPFAM" id="SSF161098">
    <property type="entry name" value="MetI-like"/>
    <property type="match status" value="1"/>
</dbReference>
<feature type="transmembrane region" description="Helical" evidence="7">
    <location>
        <begin position="81"/>
        <end position="101"/>
    </location>
</feature>
<feature type="transmembrane region" description="Helical" evidence="7">
    <location>
        <begin position="199"/>
        <end position="224"/>
    </location>
</feature>
<keyword evidence="4 7" id="KW-0812">Transmembrane</keyword>
<dbReference type="Pfam" id="PF00528">
    <property type="entry name" value="BPD_transp_1"/>
    <property type="match status" value="1"/>
</dbReference>
<comment type="similarity">
    <text evidence="7">Belongs to the binding-protein-dependent transport system permease family.</text>
</comment>
<evidence type="ECO:0000256" key="2">
    <source>
        <dbReference type="ARBA" id="ARBA00022448"/>
    </source>
</evidence>
<evidence type="ECO:0000256" key="1">
    <source>
        <dbReference type="ARBA" id="ARBA00004651"/>
    </source>
</evidence>
<evidence type="ECO:0000256" key="5">
    <source>
        <dbReference type="ARBA" id="ARBA00022989"/>
    </source>
</evidence>
<dbReference type="Proteomes" id="UP001597277">
    <property type="component" value="Unassembled WGS sequence"/>
</dbReference>
<keyword evidence="3" id="KW-1003">Cell membrane</keyword>
<evidence type="ECO:0000256" key="6">
    <source>
        <dbReference type="ARBA" id="ARBA00023136"/>
    </source>
</evidence>